<dbReference type="EMBL" id="JBHUOJ010000007">
    <property type="protein sequence ID" value="MFD2832354.1"/>
    <property type="molecule type" value="Genomic_DNA"/>
</dbReference>
<organism evidence="1 2">
    <name type="scientific">Christiangramia antarctica</name>
    <dbReference type="NCBI Taxonomy" id="2058158"/>
    <lineage>
        <taxon>Bacteria</taxon>
        <taxon>Pseudomonadati</taxon>
        <taxon>Bacteroidota</taxon>
        <taxon>Flavobacteriia</taxon>
        <taxon>Flavobacteriales</taxon>
        <taxon>Flavobacteriaceae</taxon>
        <taxon>Christiangramia</taxon>
    </lineage>
</organism>
<gene>
    <name evidence="1" type="ORF">ACFSYS_03585</name>
</gene>
<evidence type="ECO:0000313" key="2">
    <source>
        <dbReference type="Proteomes" id="UP001597438"/>
    </source>
</evidence>
<accession>A0ABW5X1V4</accession>
<keyword evidence="2" id="KW-1185">Reference proteome</keyword>
<dbReference type="Proteomes" id="UP001597438">
    <property type="component" value="Unassembled WGS sequence"/>
</dbReference>
<proteinExistence type="predicted"/>
<dbReference type="RefSeq" id="WP_378212145.1">
    <property type="nucleotide sequence ID" value="NZ_JBHUOJ010000007.1"/>
</dbReference>
<evidence type="ECO:0000313" key="1">
    <source>
        <dbReference type="EMBL" id="MFD2832354.1"/>
    </source>
</evidence>
<protein>
    <submittedName>
        <fullName evidence="1">Uncharacterized protein</fullName>
    </submittedName>
</protein>
<comment type="caution">
    <text evidence="1">The sequence shown here is derived from an EMBL/GenBank/DDBJ whole genome shotgun (WGS) entry which is preliminary data.</text>
</comment>
<sequence>MNLTSIIEAITGKKSNCKKQRSRYLIEKFQQRSIANRLFK</sequence>
<reference evidence="2" key="1">
    <citation type="journal article" date="2019" name="Int. J. Syst. Evol. Microbiol.">
        <title>The Global Catalogue of Microorganisms (GCM) 10K type strain sequencing project: providing services to taxonomists for standard genome sequencing and annotation.</title>
        <authorList>
            <consortium name="The Broad Institute Genomics Platform"/>
            <consortium name="The Broad Institute Genome Sequencing Center for Infectious Disease"/>
            <person name="Wu L."/>
            <person name="Ma J."/>
        </authorList>
    </citation>
    <scope>NUCLEOTIDE SEQUENCE [LARGE SCALE GENOMIC DNA]</scope>
    <source>
        <strain evidence="2">KCTC 52925</strain>
    </source>
</reference>
<name>A0ABW5X1V4_9FLAO</name>